<evidence type="ECO:0000256" key="1">
    <source>
        <dbReference type="SAM" id="MobiDB-lite"/>
    </source>
</evidence>
<evidence type="ECO:0008006" key="5">
    <source>
        <dbReference type="Google" id="ProtNLM"/>
    </source>
</evidence>
<name>A0ABV1AIM3_9FIRM</name>
<sequence>MKKWLLLLICSLFGVSLSGCSLQNVVESVSPSREETPQDIHPDSTRVYMDEIQGTLQTFTGNKLTLTSSSQDYTFDVSQATLESVDGMVRGDSISVIYEGQLSGTDTSTVRTLKVVDDYHDMDSLKERTTHGQVQELTTNSITIKSKGGKTATFPITGTEQYYQNGIKAGKWVYIHFKGEMDTPDPENPSHLYGFHTKVFSVSDIDPLKVPEPTPTPAPSKNKDQEKERQMRAVIQGIQTNILQVSVENTDNLLNLNMSAIPCYFSGGLSSGSHVTVTYTGEFDGVSTAGISILGITGEVPESLSDHGISFTVSGDITASTSNTLTLLTYDNMYVTCSIENASNSSTGGLLSGSSVKITFNPAESRNSNIVSAIKIEDLYT</sequence>
<accession>A0ABV1AIM3</accession>
<keyword evidence="2" id="KW-0732">Signal</keyword>
<evidence type="ECO:0000256" key="2">
    <source>
        <dbReference type="SAM" id="SignalP"/>
    </source>
</evidence>
<dbReference type="RefSeq" id="WP_118252156.1">
    <property type="nucleotide sequence ID" value="NZ_JBBMEI010000006.1"/>
</dbReference>
<comment type="caution">
    <text evidence="3">The sequence shown here is derived from an EMBL/GenBank/DDBJ whole genome shotgun (WGS) entry which is preliminary data.</text>
</comment>
<protein>
    <recommendedName>
        <fullName evidence="5">DUF5666 domain-containing protein</fullName>
    </recommendedName>
</protein>
<evidence type="ECO:0000313" key="4">
    <source>
        <dbReference type="Proteomes" id="UP001446032"/>
    </source>
</evidence>
<organism evidence="3 4">
    <name type="scientific">Blautia intestinihominis</name>
    <dbReference type="NCBI Taxonomy" id="3133152"/>
    <lineage>
        <taxon>Bacteria</taxon>
        <taxon>Bacillati</taxon>
        <taxon>Bacillota</taxon>
        <taxon>Clostridia</taxon>
        <taxon>Lachnospirales</taxon>
        <taxon>Lachnospiraceae</taxon>
        <taxon>Blautia</taxon>
    </lineage>
</organism>
<proteinExistence type="predicted"/>
<dbReference type="PROSITE" id="PS51257">
    <property type="entry name" value="PROKAR_LIPOPROTEIN"/>
    <property type="match status" value="1"/>
</dbReference>
<dbReference type="Proteomes" id="UP001446032">
    <property type="component" value="Unassembled WGS sequence"/>
</dbReference>
<feature type="region of interest" description="Disordered" evidence="1">
    <location>
        <begin position="206"/>
        <end position="229"/>
    </location>
</feature>
<feature type="chain" id="PRO_5047261379" description="DUF5666 domain-containing protein" evidence="2">
    <location>
        <begin position="19"/>
        <end position="381"/>
    </location>
</feature>
<feature type="signal peptide" evidence="2">
    <location>
        <begin position="1"/>
        <end position="18"/>
    </location>
</feature>
<gene>
    <name evidence="3" type="ORF">WMO75_03215</name>
</gene>
<dbReference type="EMBL" id="JBBMEI010000006">
    <property type="protein sequence ID" value="MEQ2357363.1"/>
    <property type="molecule type" value="Genomic_DNA"/>
</dbReference>
<reference evidence="3 4" key="1">
    <citation type="submission" date="2024-03" db="EMBL/GenBank/DDBJ databases">
        <title>Human intestinal bacterial collection.</title>
        <authorList>
            <person name="Pauvert C."/>
            <person name="Hitch T.C.A."/>
            <person name="Clavel T."/>
        </authorList>
    </citation>
    <scope>NUCLEOTIDE SEQUENCE [LARGE SCALE GENOMIC DNA]</scope>
    <source>
        <strain evidence="3 4">CLA-AA-H95</strain>
    </source>
</reference>
<keyword evidence="4" id="KW-1185">Reference proteome</keyword>
<evidence type="ECO:0000313" key="3">
    <source>
        <dbReference type="EMBL" id="MEQ2357363.1"/>
    </source>
</evidence>